<organism evidence="2">
    <name type="scientific">marine metagenome</name>
    <dbReference type="NCBI Taxonomy" id="408172"/>
    <lineage>
        <taxon>unclassified sequences</taxon>
        <taxon>metagenomes</taxon>
        <taxon>ecological metagenomes</taxon>
    </lineage>
</organism>
<gene>
    <name evidence="2" type="ORF">METZ01_LOCUS399827</name>
</gene>
<evidence type="ECO:0000313" key="2">
    <source>
        <dbReference type="EMBL" id="SVD46973.1"/>
    </source>
</evidence>
<name>A0A382VKF4_9ZZZZ</name>
<evidence type="ECO:0000259" key="1">
    <source>
        <dbReference type="Pfam" id="PF18942"/>
    </source>
</evidence>
<sequence>MKKITILIIATIFNVVGFAQTDIATARSQGIGANVTVTGIVTNGDELGPIRYIEDATAGLALYDPTALSGVVRGEEVTVSGILVDYNGLMEMTPVNSNITNSTGNSIIPQLITPIQVGENTESELVQINNVIFNSGGSLFTVGTHDFTANGETGKVYIRAGNPLENSLIPMGPVTLIGISSQYTFSVPANDGYQILPRDSSDIIQTGALIFTSAVVQSNITTTSFDLSWTVSDSSTTNCNYGLSSGLGMTINNGGNTLTHTM</sequence>
<feature type="non-terminal residue" evidence="2">
    <location>
        <position position="262"/>
    </location>
</feature>
<dbReference type="Pfam" id="PF18942">
    <property type="entry name" value="DUF5689"/>
    <property type="match status" value="1"/>
</dbReference>
<feature type="domain" description="DUF5689" evidence="1">
    <location>
        <begin position="70"/>
        <end position="203"/>
    </location>
</feature>
<dbReference type="InterPro" id="IPR043744">
    <property type="entry name" value="DUF5689"/>
</dbReference>
<dbReference type="AlphaFoldDB" id="A0A382VKF4"/>
<reference evidence="2" key="1">
    <citation type="submission" date="2018-05" db="EMBL/GenBank/DDBJ databases">
        <authorList>
            <person name="Lanie J.A."/>
            <person name="Ng W.-L."/>
            <person name="Kazmierczak K.M."/>
            <person name="Andrzejewski T.M."/>
            <person name="Davidsen T.M."/>
            <person name="Wayne K.J."/>
            <person name="Tettelin H."/>
            <person name="Glass J.I."/>
            <person name="Rusch D."/>
            <person name="Podicherti R."/>
            <person name="Tsui H.-C.T."/>
            <person name="Winkler M.E."/>
        </authorList>
    </citation>
    <scope>NUCLEOTIDE SEQUENCE</scope>
</reference>
<proteinExistence type="predicted"/>
<protein>
    <recommendedName>
        <fullName evidence="1">DUF5689 domain-containing protein</fullName>
    </recommendedName>
</protein>
<accession>A0A382VKF4</accession>
<dbReference type="EMBL" id="UINC01152670">
    <property type="protein sequence ID" value="SVD46973.1"/>
    <property type="molecule type" value="Genomic_DNA"/>
</dbReference>